<proteinExistence type="predicted"/>
<gene>
    <name evidence="1" type="ORF">SAMN05216226_1284</name>
</gene>
<dbReference type="Proteomes" id="UP000198856">
    <property type="component" value="Unassembled WGS sequence"/>
</dbReference>
<accession>A0A1G8ZMY3</accession>
<reference evidence="1 2" key="1">
    <citation type="submission" date="2016-10" db="EMBL/GenBank/DDBJ databases">
        <authorList>
            <person name="de Groot N.N."/>
        </authorList>
    </citation>
    <scope>NUCLEOTIDE SEQUENCE [LARGE SCALE GENOMIC DNA]</scope>
    <source>
        <strain evidence="1 2">IBRC-M10015</strain>
    </source>
</reference>
<dbReference type="EMBL" id="FNFC01000028">
    <property type="protein sequence ID" value="SDK15934.1"/>
    <property type="molecule type" value="Genomic_DNA"/>
</dbReference>
<evidence type="ECO:0000313" key="2">
    <source>
        <dbReference type="Proteomes" id="UP000198856"/>
    </source>
</evidence>
<dbReference type="AlphaFoldDB" id="A0A1G8ZMY3"/>
<dbReference type="STRING" id="890420.SAMN05216226_1284"/>
<evidence type="ECO:0000313" key="1">
    <source>
        <dbReference type="EMBL" id="SDK15934.1"/>
    </source>
</evidence>
<protein>
    <submittedName>
        <fullName evidence="1">Uncharacterized protein</fullName>
    </submittedName>
</protein>
<sequence>MQPIVPFDRIEMHIDYPLINDIDGDEGPVSA</sequence>
<organism evidence="1 2">
    <name type="scientific">Halovenus aranensis</name>
    <dbReference type="NCBI Taxonomy" id="890420"/>
    <lineage>
        <taxon>Archaea</taxon>
        <taxon>Methanobacteriati</taxon>
        <taxon>Methanobacteriota</taxon>
        <taxon>Stenosarchaea group</taxon>
        <taxon>Halobacteria</taxon>
        <taxon>Halobacteriales</taxon>
        <taxon>Haloarculaceae</taxon>
        <taxon>Halovenus</taxon>
    </lineage>
</organism>
<keyword evidence="2" id="KW-1185">Reference proteome</keyword>
<name>A0A1G8ZMY3_9EURY</name>